<feature type="transmembrane region" description="Helical" evidence="6">
    <location>
        <begin position="269"/>
        <end position="287"/>
    </location>
</feature>
<comment type="subcellular location">
    <subcellularLocation>
        <location evidence="1">Membrane</location>
        <topology evidence="1">Multi-pass membrane protein</topology>
    </subcellularLocation>
</comment>
<feature type="transmembrane region" description="Helical" evidence="6">
    <location>
        <begin position="237"/>
        <end position="257"/>
    </location>
</feature>
<keyword evidence="3 6" id="KW-0812">Transmembrane</keyword>
<evidence type="ECO:0000313" key="7">
    <source>
        <dbReference type="EMBL" id="OMJ80101.1"/>
    </source>
</evidence>
<dbReference type="InterPro" id="IPR011701">
    <property type="entry name" value="MFS"/>
</dbReference>
<evidence type="ECO:0000256" key="6">
    <source>
        <dbReference type="SAM" id="Phobius"/>
    </source>
</evidence>
<evidence type="ECO:0008006" key="9">
    <source>
        <dbReference type="Google" id="ProtNLM"/>
    </source>
</evidence>
<dbReference type="OrthoDB" id="419616at2759"/>
<gene>
    <name evidence="7" type="ORF">SteCoe_19749</name>
</gene>
<keyword evidence="5 6" id="KW-0472">Membrane</keyword>
<feature type="transmembrane region" description="Helical" evidence="6">
    <location>
        <begin position="293"/>
        <end position="317"/>
    </location>
</feature>
<dbReference type="GO" id="GO:0022857">
    <property type="term" value="F:transmembrane transporter activity"/>
    <property type="evidence" value="ECO:0007669"/>
    <property type="project" value="InterPro"/>
</dbReference>
<dbReference type="InterPro" id="IPR036259">
    <property type="entry name" value="MFS_trans_sf"/>
</dbReference>
<feature type="transmembrane region" description="Helical" evidence="6">
    <location>
        <begin position="194"/>
        <end position="217"/>
    </location>
</feature>
<comment type="caution">
    <text evidence="7">The sequence shown here is derived from an EMBL/GenBank/DDBJ whole genome shotgun (WGS) entry which is preliminary data.</text>
</comment>
<evidence type="ECO:0000256" key="5">
    <source>
        <dbReference type="ARBA" id="ARBA00023136"/>
    </source>
</evidence>
<keyword evidence="2" id="KW-0813">Transport</keyword>
<dbReference type="EMBL" id="MPUH01000439">
    <property type="protein sequence ID" value="OMJ80101.1"/>
    <property type="molecule type" value="Genomic_DNA"/>
</dbReference>
<feature type="transmembrane region" description="Helical" evidence="6">
    <location>
        <begin position="372"/>
        <end position="393"/>
    </location>
</feature>
<evidence type="ECO:0000313" key="8">
    <source>
        <dbReference type="Proteomes" id="UP000187209"/>
    </source>
</evidence>
<dbReference type="PANTHER" id="PTHR23504">
    <property type="entry name" value="MAJOR FACILITATOR SUPERFAMILY DOMAIN-CONTAINING PROTEIN 10"/>
    <property type="match status" value="1"/>
</dbReference>
<feature type="transmembrane region" description="Helical" evidence="6">
    <location>
        <begin position="51"/>
        <end position="74"/>
    </location>
</feature>
<accession>A0A1R2BTT0</accession>
<evidence type="ECO:0000256" key="4">
    <source>
        <dbReference type="ARBA" id="ARBA00022989"/>
    </source>
</evidence>
<evidence type="ECO:0000256" key="3">
    <source>
        <dbReference type="ARBA" id="ARBA00022692"/>
    </source>
</evidence>
<dbReference type="PANTHER" id="PTHR23504:SF15">
    <property type="entry name" value="MAJOR FACILITATOR SUPERFAMILY (MFS) PROFILE DOMAIN-CONTAINING PROTEIN"/>
    <property type="match status" value="1"/>
</dbReference>
<dbReference type="GO" id="GO:0016020">
    <property type="term" value="C:membrane"/>
    <property type="evidence" value="ECO:0007669"/>
    <property type="project" value="UniProtKB-SubCell"/>
</dbReference>
<dbReference type="AlphaFoldDB" id="A0A1R2BTT0"/>
<dbReference type="Pfam" id="PF07690">
    <property type="entry name" value="MFS_1"/>
    <property type="match status" value="1"/>
</dbReference>
<feature type="transmembrane region" description="Helical" evidence="6">
    <location>
        <begin position="110"/>
        <end position="132"/>
    </location>
</feature>
<reference evidence="7 8" key="1">
    <citation type="submission" date="2016-11" db="EMBL/GenBank/DDBJ databases">
        <title>The macronuclear genome of Stentor coeruleus: a giant cell with tiny introns.</title>
        <authorList>
            <person name="Slabodnick M."/>
            <person name="Ruby J.G."/>
            <person name="Reiff S.B."/>
            <person name="Swart E.C."/>
            <person name="Gosai S."/>
            <person name="Prabakaran S."/>
            <person name="Witkowska E."/>
            <person name="Larue G.E."/>
            <person name="Fisher S."/>
            <person name="Freeman R.M."/>
            <person name="Gunawardena J."/>
            <person name="Chu W."/>
            <person name="Stover N.A."/>
            <person name="Gregory B.D."/>
            <person name="Nowacki M."/>
            <person name="Derisi J."/>
            <person name="Roy S.W."/>
            <person name="Marshall W.F."/>
            <person name="Sood P."/>
        </authorList>
    </citation>
    <scope>NUCLEOTIDE SEQUENCE [LARGE SCALE GENOMIC DNA]</scope>
    <source>
        <strain evidence="7">WM001</strain>
    </source>
</reference>
<evidence type="ECO:0000256" key="1">
    <source>
        <dbReference type="ARBA" id="ARBA00004141"/>
    </source>
</evidence>
<dbReference type="SUPFAM" id="SSF103473">
    <property type="entry name" value="MFS general substrate transporter"/>
    <property type="match status" value="1"/>
</dbReference>
<organism evidence="7 8">
    <name type="scientific">Stentor coeruleus</name>
    <dbReference type="NCBI Taxonomy" id="5963"/>
    <lineage>
        <taxon>Eukaryota</taxon>
        <taxon>Sar</taxon>
        <taxon>Alveolata</taxon>
        <taxon>Ciliophora</taxon>
        <taxon>Postciliodesmatophora</taxon>
        <taxon>Heterotrichea</taxon>
        <taxon>Heterotrichida</taxon>
        <taxon>Stentoridae</taxon>
        <taxon>Stentor</taxon>
    </lineage>
</organism>
<sequence>MIEFYLSQDNSIKVTEGLISEYSGYFEAVYRLSQVFACFFWSTISDSIGRVPVLIIGLSGQFICSIFMCTCTNYNRAFIIRLFSGLMSGNSPVIKSLISEVTLDSNISNLYSYFALGTGISYILGPALSSLSSPTKNYEFMSQISFFSNYPYFIPFFLQSLIFFIALMSTLIFLRNTRKGRGAEGIKCTCIKEYNYIIIVVVYSVFAFAHMGSRLVFSLFCKTGIDKGGLGLASEKILSLIQGLSGIIIILCPPILMPILKKKFGLIRSMTYLCIGSIISISLLMLAKGINLYYQICILAVSYGLFNSTSLMFFSYISIGLSNCVSQNVLGAAFGFSNIIVGNSRFGANAVIGIVFSWSIEDGIKFSLIDASFSIVIISVMFILTVLGIVCLLNSSIEKRKIEEDDKYSELINKKD</sequence>
<dbReference type="InterPro" id="IPR001958">
    <property type="entry name" value="Tet-R_TetA/multi-R_MdtG-like"/>
</dbReference>
<dbReference type="PRINTS" id="PR01035">
    <property type="entry name" value="TCRTETA"/>
</dbReference>
<evidence type="ECO:0000256" key="2">
    <source>
        <dbReference type="ARBA" id="ARBA00022448"/>
    </source>
</evidence>
<protein>
    <recommendedName>
        <fullName evidence="9">Major facilitator superfamily (MFS) profile domain-containing protein</fullName>
    </recommendedName>
</protein>
<feature type="transmembrane region" description="Helical" evidence="6">
    <location>
        <begin position="152"/>
        <end position="174"/>
    </location>
</feature>
<proteinExistence type="predicted"/>
<dbReference type="Gene3D" id="1.20.1250.20">
    <property type="entry name" value="MFS general substrate transporter like domains"/>
    <property type="match status" value="1"/>
</dbReference>
<feature type="transmembrane region" description="Helical" evidence="6">
    <location>
        <begin position="329"/>
        <end position="360"/>
    </location>
</feature>
<keyword evidence="8" id="KW-1185">Reference proteome</keyword>
<keyword evidence="4 6" id="KW-1133">Transmembrane helix</keyword>
<name>A0A1R2BTT0_9CILI</name>
<dbReference type="Proteomes" id="UP000187209">
    <property type="component" value="Unassembled WGS sequence"/>
</dbReference>